<dbReference type="AlphaFoldDB" id="A0A271J4Q8"/>
<keyword evidence="1" id="KW-0472">Membrane</keyword>
<evidence type="ECO:0000313" key="3">
    <source>
        <dbReference type="Proteomes" id="UP000216339"/>
    </source>
</evidence>
<feature type="transmembrane region" description="Helical" evidence="1">
    <location>
        <begin position="95"/>
        <end position="113"/>
    </location>
</feature>
<feature type="transmembrane region" description="Helical" evidence="1">
    <location>
        <begin position="151"/>
        <end position="170"/>
    </location>
</feature>
<feature type="transmembrane region" description="Helical" evidence="1">
    <location>
        <begin position="125"/>
        <end position="144"/>
    </location>
</feature>
<feature type="transmembrane region" description="Helical" evidence="1">
    <location>
        <begin position="68"/>
        <end position="88"/>
    </location>
</feature>
<organism evidence="2 3">
    <name type="scientific">Rubrivirga marina</name>
    <dbReference type="NCBI Taxonomy" id="1196024"/>
    <lineage>
        <taxon>Bacteria</taxon>
        <taxon>Pseudomonadati</taxon>
        <taxon>Rhodothermota</taxon>
        <taxon>Rhodothermia</taxon>
        <taxon>Rhodothermales</taxon>
        <taxon>Rubricoccaceae</taxon>
        <taxon>Rubrivirga</taxon>
    </lineage>
</organism>
<comment type="caution">
    <text evidence="2">The sequence shown here is derived from an EMBL/GenBank/DDBJ whole genome shotgun (WGS) entry which is preliminary data.</text>
</comment>
<evidence type="ECO:0000313" key="2">
    <source>
        <dbReference type="EMBL" id="PAP78267.1"/>
    </source>
</evidence>
<dbReference type="Proteomes" id="UP000216339">
    <property type="component" value="Unassembled WGS sequence"/>
</dbReference>
<keyword evidence="1" id="KW-1133">Transmembrane helix</keyword>
<gene>
    <name evidence="2" type="ORF">BSZ37_18465</name>
</gene>
<proteinExistence type="predicted"/>
<protein>
    <submittedName>
        <fullName evidence="2">Uncharacterized protein</fullName>
    </submittedName>
</protein>
<feature type="transmembrane region" description="Helical" evidence="1">
    <location>
        <begin position="38"/>
        <end position="56"/>
    </location>
</feature>
<keyword evidence="1" id="KW-0812">Transmembrane</keyword>
<keyword evidence="3" id="KW-1185">Reference proteome</keyword>
<accession>A0A271J4Q8</accession>
<reference evidence="2 3" key="1">
    <citation type="submission" date="2016-11" db="EMBL/GenBank/DDBJ databases">
        <title>Study of marine rhodopsin-containing bacteria.</title>
        <authorList>
            <person name="Yoshizawa S."/>
            <person name="Kumagai Y."/>
            <person name="Kogure K."/>
        </authorList>
    </citation>
    <scope>NUCLEOTIDE SEQUENCE [LARGE SCALE GENOMIC DNA]</scope>
    <source>
        <strain evidence="2 3">SAORIC-28</strain>
    </source>
</reference>
<sequence>MLAADLAEPPGGVADRRLRLAEDMCVSCRIASGSMRPVLLALVVLVPVAAAAQPLAPAPAEAGVITPAVAVGVSVAATAGAIGAGLAVDVDDGSRAVLIVLGAAVGPSAGNLIQGEWADAGIGLGLRAGGAAILLGAAAGAFWNDSEAQRLALGGVAVVGGLVGLSGVAYDVVTAGTNASSRRVRLTPTGTGLALRVGL</sequence>
<dbReference type="EMBL" id="MQWD01000001">
    <property type="protein sequence ID" value="PAP78267.1"/>
    <property type="molecule type" value="Genomic_DNA"/>
</dbReference>
<name>A0A271J4Q8_9BACT</name>
<evidence type="ECO:0000256" key="1">
    <source>
        <dbReference type="SAM" id="Phobius"/>
    </source>
</evidence>